<dbReference type="InterPro" id="IPR047137">
    <property type="entry name" value="ORF3"/>
</dbReference>
<dbReference type="InterPro" id="IPR023393">
    <property type="entry name" value="START-like_dom_sf"/>
</dbReference>
<proteinExistence type="inferred from homology"/>
<dbReference type="Gene3D" id="3.30.530.20">
    <property type="match status" value="1"/>
</dbReference>
<dbReference type="RefSeq" id="WP_163966745.1">
    <property type="nucleotide sequence ID" value="NZ_JAAIVB010000068.1"/>
</dbReference>
<evidence type="ECO:0000313" key="4">
    <source>
        <dbReference type="EMBL" id="NEX63184.1"/>
    </source>
</evidence>
<comment type="caution">
    <text evidence="4">The sequence shown here is derived from an EMBL/GenBank/DDBJ whole genome shotgun (WGS) entry which is preliminary data.</text>
</comment>
<reference evidence="4 5" key="1">
    <citation type="submission" date="2020-02" db="EMBL/GenBank/DDBJ databases">
        <authorList>
            <person name="Kim M.K."/>
        </authorList>
    </citation>
    <scope>NUCLEOTIDE SEQUENCE [LARGE SCALE GENOMIC DNA]</scope>
    <source>
        <strain evidence="4 5">17J57-3</strain>
    </source>
</reference>
<evidence type="ECO:0000256" key="2">
    <source>
        <dbReference type="SAM" id="MobiDB-lite"/>
    </source>
</evidence>
<evidence type="ECO:0000259" key="3">
    <source>
        <dbReference type="Pfam" id="PF03364"/>
    </source>
</evidence>
<evidence type="ECO:0000313" key="5">
    <source>
        <dbReference type="Proteomes" id="UP000482155"/>
    </source>
</evidence>
<gene>
    <name evidence="4" type="ORF">G3574_19045</name>
</gene>
<dbReference type="CDD" id="cd07817">
    <property type="entry name" value="SRPBCC_8"/>
    <property type="match status" value="1"/>
</dbReference>
<dbReference type="AlphaFoldDB" id="A0A6B3SQZ1"/>
<protein>
    <submittedName>
        <fullName evidence="4">SRPBCC family protein</fullName>
    </submittedName>
</protein>
<dbReference type="PANTHER" id="PTHR33824">
    <property type="entry name" value="POLYKETIDE CYCLASE/DEHYDRASE AND LIPID TRANSPORT SUPERFAMILY PROTEIN"/>
    <property type="match status" value="1"/>
</dbReference>
<dbReference type="Pfam" id="PF03364">
    <property type="entry name" value="Polyketide_cyc"/>
    <property type="match status" value="1"/>
</dbReference>
<evidence type="ECO:0000256" key="1">
    <source>
        <dbReference type="ARBA" id="ARBA00008918"/>
    </source>
</evidence>
<keyword evidence="5" id="KW-1185">Reference proteome</keyword>
<feature type="region of interest" description="Disordered" evidence="2">
    <location>
        <begin position="1"/>
        <end position="47"/>
    </location>
</feature>
<dbReference type="EMBL" id="JAAIVB010000068">
    <property type="protein sequence ID" value="NEX63184.1"/>
    <property type="molecule type" value="Genomic_DNA"/>
</dbReference>
<organism evidence="4 5">
    <name type="scientific">Noviherbaspirillum galbum</name>
    <dbReference type="NCBI Taxonomy" id="2709383"/>
    <lineage>
        <taxon>Bacteria</taxon>
        <taxon>Pseudomonadati</taxon>
        <taxon>Pseudomonadota</taxon>
        <taxon>Betaproteobacteria</taxon>
        <taxon>Burkholderiales</taxon>
        <taxon>Oxalobacteraceae</taxon>
        <taxon>Noviherbaspirillum</taxon>
    </lineage>
</organism>
<accession>A0A6B3SQZ1</accession>
<dbReference type="InterPro" id="IPR005031">
    <property type="entry name" value="COQ10_START"/>
</dbReference>
<name>A0A6B3SQZ1_9BURK</name>
<dbReference type="SUPFAM" id="SSF55961">
    <property type="entry name" value="Bet v1-like"/>
    <property type="match status" value="1"/>
</dbReference>
<comment type="similarity">
    <text evidence="1">Belongs to the ribosome association toxin RatA family.</text>
</comment>
<dbReference type="PANTHER" id="PTHR33824:SF7">
    <property type="entry name" value="POLYKETIDE CYCLASE_DEHYDRASE AND LIPID TRANSPORT SUPERFAMILY PROTEIN"/>
    <property type="match status" value="1"/>
</dbReference>
<feature type="domain" description="Coenzyme Q-binding protein COQ10 START" evidence="3">
    <location>
        <begin position="193"/>
        <end position="312"/>
    </location>
</feature>
<dbReference type="Proteomes" id="UP000482155">
    <property type="component" value="Unassembled WGS sequence"/>
</dbReference>
<sequence>MQDHAASPGSPGIRRPDSQPLLSQQTAFPPSGIHADSRSPRHAPVHGVAYNAPGQEASRASQFANALGWFSIGLGLAQLLVPRRLSQAIGVPDSPVVMRALGAREIAAGVGLLQKEKPTGFLWARVAGDAMDLALLGAAARSGNAQRNRIALAAAAVAGIALVDLLTSVEHTQQNQTLVSADGAVHVFKTITINRTAEECYRFWHDFENFPRFMKHLQSVEITGENRMHWVAKGPAGTSVAWDAELVADQPGRYLAWRSLEGADVDNEGTVHFEPASGGRGTVVRVELQYRPPMGAAGALVAKLFGEEPEMQVDEDLRRFKWLIETGEIPTTVGQTSGPRGVLNRLLWRKGAPG</sequence>